<sequence>MGAEPWTYFVPFQEDIAAAMSALREREFADVLQSTDWPDEWRRPTSIEDYRNLLDETASNDNGILELDDRLIGPGGEDEYRAVRLLASEEVRIFFGTDRPTRNDFERTYASASTGRHYNAFPSQPSPCPPDCPHALHPTEGHCARCTVLHDPEGRPTEIVFWGSSGD</sequence>
<comment type="caution">
    <text evidence="1">The sequence shown here is derived from an EMBL/GenBank/DDBJ whole genome shotgun (WGS) entry which is preliminary data.</text>
</comment>
<dbReference type="RefSeq" id="WP_378045843.1">
    <property type="nucleotide sequence ID" value="NZ_JBHSXE010000001.1"/>
</dbReference>
<accession>A0ABW2CAK4</accession>
<protein>
    <submittedName>
        <fullName evidence="1">Uncharacterized protein</fullName>
    </submittedName>
</protein>
<dbReference type="EMBL" id="JBHSXS010000001">
    <property type="protein sequence ID" value="MFC6878607.1"/>
    <property type="molecule type" value="Genomic_DNA"/>
</dbReference>
<evidence type="ECO:0000313" key="2">
    <source>
        <dbReference type="Proteomes" id="UP001596380"/>
    </source>
</evidence>
<dbReference type="Proteomes" id="UP001596380">
    <property type="component" value="Unassembled WGS sequence"/>
</dbReference>
<name>A0ABW2CAK4_9ACTN</name>
<organism evidence="1 2">
    <name type="scientific">Actinomadura yumaensis</name>
    <dbReference type="NCBI Taxonomy" id="111807"/>
    <lineage>
        <taxon>Bacteria</taxon>
        <taxon>Bacillati</taxon>
        <taxon>Actinomycetota</taxon>
        <taxon>Actinomycetes</taxon>
        <taxon>Streptosporangiales</taxon>
        <taxon>Thermomonosporaceae</taxon>
        <taxon>Actinomadura</taxon>
    </lineage>
</organism>
<keyword evidence="2" id="KW-1185">Reference proteome</keyword>
<proteinExistence type="predicted"/>
<reference evidence="2" key="1">
    <citation type="journal article" date="2019" name="Int. J. Syst. Evol. Microbiol.">
        <title>The Global Catalogue of Microorganisms (GCM) 10K type strain sequencing project: providing services to taxonomists for standard genome sequencing and annotation.</title>
        <authorList>
            <consortium name="The Broad Institute Genomics Platform"/>
            <consortium name="The Broad Institute Genome Sequencing Center for Infectious Disease"/>
            <person name="Wu L."/>
            <person name="Ma J."/>
        </authorList>
    </citation>
    <scope>NUCLEOTIDE SEQUENCE [LARGE SCALE GENOMIC DNA]</scope>
    <source>
        <strain evidence="2">JCM 3369</strain>
    </source>
</reference>
<evidence type="ECO:0000313" key="1">
    <source>
        <dbReference type="EMBL" id="MFC6878607.1"/>
    </source>
</evidence>
<gene>
    <name evidence="1" type="ORF">ACFQKB_02385</name>
</gene>